<dbReference type="SUPFAM" id="SSF161098">
    <property type="entry name" value="MetI-like"/>
    <property type="match status" value="1"/>
</dbReference>
<dbReference type="InterPro" id="IPR051393">
    <property type="entry name" value="ABC_transporter_permease"/>
</dbReference>
<comment type="similarity">
    <text evidence="7">Belongs to the binding-protein-dependent transport system permease family.</text>
</comment>
<keyword evidence="6 7" id="KW-0472">Membrane</keyword>
<keyword evidence="4 7" id="KW-0812">Transmembrane</keyword>
<evidence type="ECO:0000313" key="10">
    <source>
        <dbReference type="Proteomes" id="UP001060039"/>
    </source>
</evidence>
<protein>
    <submittedName>
        <fullName evidence="9">Sugar ABC transporter permease</fullName>
    </submittedName>
</protein>
<feature type="transmembrane region" description="Helical" evidence="7">
    <location>
        <begin position="21"/>
        <end position="46"/>
    </location>
</feature>
<feature type="transmembrane region" description="Helical" evidence="7">
    <location>
        <begin position="166"/>
        <end position="189"/>
    </location>
</feature>
<proteinExistence type="inferred from homology"/>
<feature type="transmembrane region" description="Helical" evidence="7">
    <location>
        <begin position="275"/>
        <end position="297"/>
    </location>
</feature>
<dbReference type="RefSeq" id="WP_255160822.1">
    <property type="nucleotide sequence ID" value="NZ_CP101497.1"/>
</dbReference>
<feature type="domain" description="ABC transmembrane type-1" evidence="8">
    <location>
        <begin position="78"/>
        <end position="293"/>
    </location>
</feature>
<gene>
    <name evidence="9" type="ORF">NNL39_06230</name>
</gene>
<evidence type="ECO:0000256" key="5">
    <source>
        <dbReference type="ARBA" id="ARBA00022989"/>
    </source>
</evidence>
<dbReference type="PANTHER" id="PTHR30193:SF41">
    <property type="entry name" value="DIACETYLCHITOBIOSE UPTAKE SYSTEM PERMEASE PROTEIN NGCF"/>
    <property type="match status" value="1"/>
</dbReference>
<dbReference type="EMBL" id="CP101497">
    <property type="protein sequence ID" value="UTT63689.1"/>
    <property type="molecule type" value="Genomic_DNA"/>
</dbReference>
<evidence type="ECO:0000256" key="2">
    <source>
        <dbReference type="ARBA" id="ARBA00022448"/>
    </source>
</evidence>
<evidence type="ECO:0000256" key="4">
    <source>
        <dbReference type="ARBA" id="ARBA00022692"/>
    </source>
</evidence>
<keyword evidence="2 7" id="KW-0813">Transport</keyword>
<reference evidence="9" key="1">
    <citation type="submission" date="2022-07" db="EMBL/GenBank/DDBJ databases">
        <title>Taxonomic analysis of Microcella humidisoli nov. sp., isolated from riverside soil.</title>
        <authorList>
            <person name="Molina K.M."/>
            <person name="Kim S.B."/>
        </authorList>
    </citation>
    <scope>NUCLEOTIDE SEQUENCE</scope>
    <source>
        <strain evidence="9">MMS21-STM10</strain>
    </source>
</reference>
<evidence type="ECO:0000256" key="6">
    <source>
        <dbReference type="ARBA" id="ARBA00023136"/>
    </source>
</evidence>
<feature type="transmembrane region" description="Helical" evidence="7">
    <location>
        <begin position="85"/>
        <end position="104"/>
    </location>
</feature>
<sequence>MSTGDNVQAVRPRRSHKRWKHYLYLLPGVLLFGCFVLAPLLMTVYWSAYRWNGVGEAAWVGAENYLRILSDRSVQVAFGNAAQLLFFYCVLPLSIGLFLAVVASRSVFTGLGTVRAMIFLPQVVAVVVVAQVWALIFEPNSGTINGLLRAVGLDELARPWLGDFDFALPSVGVVATWTQYGLCMLLLLAGIQRIPQELFDAAKMDGAGFWRELSTVTFPSIRMEIAVAAVLTLITGLRNFDLVFNMTRGGPGDSTLVPALEVYRRAFVLGDVGGASALAVIITVAILALTLIVSRLFERREA</sequence>
<evidence type="ECO:0000256" key="7">
    <source>
        <dbReference type="RuleBase" id="RU363032"/>
    </source>
</evidence>
<keyword evidence="5 7" id="KW-1133">Transmembrane helix</keyword>
<evidence type="ECO:0000259" key="8">
    <source>
        <dbReference type="PROSITE" id="PS50928"/>
    </source>
</evidence>
<evidence type="ECO:0000313" key="9">
    <source>
        <dbReference type="EMBL" id="UTT63689.1"/>
    </source>
</evidence>
<dbReference type="Gene3D" id="1.10.3720.10">
    <property type="entry name" value="MetI-like"/>
    <property type="match status" value="1"/>
</dbReference>
<keyword evidence="10" id="KW-1185">Reference proteome</keyword>
<keyword evidence="3" id="KW-1003">Cell membrane</keyword>
<dbReference type="Pfam" id="PF00528">
    <property type="entry name" value="BPD_transp_1"/>
    <property type="match status" value="1"/>
</dbReference>
<dbReference type="InterPro" id="IPR000515">
    <property type="entry name" value="MetI-like"/>
</dbReference>
<accession>A0ABY5FZG4</accession>
<evidence type="ECO:0000256" key="1">
    <source>
        <dbReference type="ARBA" id="ARBA00004651"/>
    </source>
</evidence>
<dbReference type="CDD" id="cd06261">
    <property type="entry name" value="TM_PBP2"/>
    <property type="match status" value="1"/>
</dbReference>
<comment type="subcellular location">
    <subcellularLocation>
        <location evidence="1 7">Cell membrane</location>
        <topology evidence="1 7">Multi-pass membrane protein</topology>
    </subcellularLocation>
</comment>
<organism evidence="9 10">
    <name type="scientific">Microcella humidisoli</name>
    <dbReference type="NCBI Taxonomy" id="2963406"/>
    <lineage>
        <taxon>Bacteria</taxon>
        <taxon>Bacillati</taxon>
        <taxon>Actinomycetota</taxon>
        <taxon>Actinomycetes</taxon>
        <taxon>Micrococcales</taxon>
        <taxon>Microbacteriaceae</taxon>
        <taxon>Microcella</taxon>
    </lineage>
</organism>
<feature type="transmembrane region" description="Helical" evidence="7">
    <location>
        <begin position="221"/>
        <end position="240"/>
    </location>
</feature>
<dbReference type="PROSITE" id="PS50928">
    <property type="entry name" value="ABC_TM1"/>
    <property type="match status" value="1"/>
</dbReference>
<name>A0ABY5FZG4_9MICO</name>
<feature type="transmembrane region" description="Helical" evidence="7">
    <location>
        <begin position="116"/>
        <end position="136"/>
    </location>
</feature>
<dbReference type="InterPro" id="IPR035906">
    <property type="entry name" value="MetI-like_sf"/>
</dbReference>
<evidence type="ECO:0000256" key="3">
    <source>
        <dbReference type="ARBA" id="ARBA00022475"/>
    </source>
</evidence>
<dbReference type="Proteomes" id="UP001060039">
    <property type="component" value="Chromosome"/>
</dbReference>
<dbReference type="PANTHER" id="PTHR30193">
    <property type="entry name" value="ABC TRANSPORTER PERMEASE PROTEIN"/>
    <property type="match status" value="1"/>
</dbReference>